<dbReference type="PIRSF" id="PIRSF006060">
    <property type="entry name" value="AA_transporter"/>
    <property type="match status" value="1"/>
</dbReference>
<evidence type="ECO:0000256" key="2">
    <source>
        <dbReference type="ARBA" id="ARBA00022692"/>
    </source>
</evidence>
<dbReference type="RefSeq" id="WP_132114588.1">
    <property type="nucleotide sequence ID" value="NZ_SMJU01000002.1"/>
</dbReference>
<dbReference type="Pfam" id="PF13520">
    <property type="entry name" value="AA_permease_2"/>
    <property type="match status" value="1"/>
</dbReference>
<name>A0A4R4KJB3_9BACT</name>
<feature type="transmembrane region" description="Helical" evidence="5">
    <location>
        <begin position="289"/>
        <end position="315"/>
    </location>
</feature>
<evidence type="ECO:0000313" key="7">
    <source>
        <dbReference type="Proteomes" id="UP000295706"/>
    </source>
</evidence>
<feature type="transmembrane region" description="Helical" evidence="5">
    <location>
        <begin position="169"/>
        <end position="187"/>
    </location>
</feature>
<feature type="transmembrane region" description="Helical" evidence="5">
    <location>
        <begin position="336"/>
        <end position="355"/>
    </location>
</feature>
<evidence type="ECO:0000256" key="4">
    <source>
        <dbReference type="ARBA" id="ARBA00023136"/>
    </source>
</evidence>
<feature type="transmembrane region" description="Helical" evidence="5">
    <location>
        <begin position="241"/>
        <end position="260"/>
    </location>
</feature>
<protein>
    <submittedName>
        <fullName evidence="6">Amino acid permease</fullName>
    </submittedName>
</protein>
<keyword evidence="4 5" id="KW-0472">Membrane</keyword>
<dbReference type="OrthoDB" id="9810109at2"/>
<gene>
    <name evidence="6" type="ORF">EZE20_03615</name>
</gene>
<dbReference type="GO" id="GO:0016020">
    <property type="term" value="C:membrane"/>
    <property type="evidence" value="ECO:0007669"/>
    <property type="project" value="UniProtKB-SubCell"/>
</dbReference>
<accession>A0A4R4KJB3</accession>
<dbReference type="InterPro" id="IPR002293">
    <property type="entry name" value="AA/rel_permease1"/>
</dbReference>
<feature type="transmembrane region" description="Helical" evidence="5">
    <location>
        <begin position="21"/>
        <end position="38"/>
    </location>
</feature>
<dbReference type="Proteomes" id="UP000295706">
    <property type="component" value="Unassembled WGS sequence"/>
</dbReference>
<feature type="transmembrane region" description="Helical" evidence="5">
    <location>
        <begin position="135"/>
        <end position="157"/>
    </location>
</feature>
<dbReference type="AlphaFoldDB" id="A0A4R4KJB3"/>
<feature type="transmembrane region" description="Helical" evidence="5">
    <location>
        <begin position="199"/>
        <end position="220"/>
    </location>
</feature>
<keyword evidence="7" id="KW-1185">Reference proteome</keyword>
<dbReference type="EMBL" id="SMJU01000002">
    <property type="protein sequence ID" value="TDB68023.1"/>
    <property type="molecule type" value="Genomic_DNA"/>
</dbReference>
<feature type="transmembrane region" description="Helical" evidence="5">
    <location>
        <begin position="93"/>
        <end position="115"/>
    </location>
</feature>
<reference evidence="6 7" key="1">
    <citation type="submission" date="2019-02" db="EMBL/GenBank/DDBJ databases">
        <title>Arundinibacter roseus gen. nov., sp. nov., a new member of the family Cytophagaceae.</title>
        <authorList>
            <person name="Szuroczki S."/>
            <person name="Khayer B."/>
            <person name="Sproer C."/>
            <person name="Toumi M."/>
            <person name="Szabo A."/>
            <person name="Felfoldi T."/>
            <person name="Schumann P."/>
            <person name="Toth E."/>
        </authorList>
    </citation>
    <scope>NUCLEOTIDE SEQUENCE [LARGE SCALE GENOMIC DNA]</scope>
    <source>
        <strain evidence="6 7">DMA-k-7a</strain>
    </source>
</reference>
<feature type="transmembrane region" description="Helical" evidence="5">
    <location>
        <begin position="427"/>
        <end position="444"/>
    </location>
</feature>
<evidence type="ECO:0000256" key="1">
    <source>
        <dbReference type="ARBA" id="ARBA00004141"/>
    </source>
</evidence>
<comment type="subcellular location">
    <subcellularLocation>
        <location evidence="1">Membrane</location>
        <topology evidence="1">Multi-pass membrane protein</topology>
    </subcellularLocation>
</comment>
<dbReference type="Gene3D" id="1.20.1740.10">
    <property type="entry name" value="Amino acid/polyamine transporter I"/>
    <property type="match status" value="1"/>
</dbReference>
<proteinExistence type="predicted"/>
<keyword evidence="3 5" id="KW-1133">Transmembrane helix</keyword>
<evidence type="ECO:0000256" key="5">
    <source>
        <dbReference type="SAM" id="Phobius"/>
    </source>
</evidence>
<comment type="caution">
    <text evidence="6">The sequence shown here is derived from an EMBL/GenBank/DDBJ whole genome shotgun (WGS) entry which is preliminary data.</text>
</comment>
<feature type="transmembrane region" description="Helical" evidence="5">
    <location>
        <begin position="403"/>
        <end position="421"/>
    </location>
</feature>
<evidence type="ECO:0000313" key="6">
    <source>
        <dbReference type="EMBL" id="TDB68023.1"/>
    </source>
</evidence>
<feature type="transmembrane region" description="Helical" evidence="5">
    <location>
        <begin position="50"/>
        <end position="72"/>
    </location>
</feature>
<organism evidence="6 7">
    <name type="scientific">Arundinibacter roseus</name>
    <dbReference type="NCBI Taxonomy" id="2070510"/>
    <lineage>
        <taxon>Bacteria</taxon>
        <taxon>Pseudomonadati</taxon>
        <taxon>Bacteroidota</taxon>
        <taxon>Cytophagia</taxon>
        <taxon>Cytophagales</taxon>
        <taxon>Spirosomataceae</taxon>
        <taxon>Arundinibacter</taxon>
    </lineage>
</organism>
<dbReference type="InterPro" id="IPR050598">
    <property type="entry name" value="AminoAcid_Transporter"/>
</dbReference>
<sequence>MLEKKPEPSNEIRPQINAFDVGMIVISLVIGVGIFRTPSIVARAAGSPEIFFSAWIAGGIVSIIGALVFAEIGSRHHFPGGFYKLISTAFHPLYAFMINWVLVLTYGAGMAGVALLGSEYINPLLPDVLHNRRGIQSTAVITLLFFYCINLLGIRAGSRTQNLLSGSKIVMMLVLCFGVFHTGPIAEDPLAPLIPILPATSWFTAFGASLIAVFYTYGGYQQTLNFGADIKNPVQNTPKGIFIGMGLVLGLYLTINLAYYRTLGFEGLQNSSLIAADLARSLFGPWGEVFFSLAIFMSVLGFINATMLSVPRVYFAMADDKILPAFFKKINEKTQTQEYALTFLIVTAIGSLWWLDTFEKIVNYVMSIDSLALASAAATLFVFRPKKNTTDAHTGFKIWGYPWLPAFFVLFLLGIAVNVVLTDPEAALIGWLLFLGGAPLYWVLKRWL</sequence>
<feature type="transmembrane region" description="Helical" evidence="5">
    <location>
        <begin position="361"/>
        <end position="383"/>
    </location>
</feature>
<dbReference type="PANTHER" id="PTHR11785:SF512">
    <property type="entry name" value="SOBREMESA, ISOFORM B"/>
    <property type="match status" value="1"/>
</dbReference>
<dbReference type="GO" id="GO:0015179">
    <property type="term" value="F:L-amino acid transmembrane transporter activity"/>
    <property type="evidence" value="ECO:0007669"/>
    <property type="project" value="TreeGrafter"/>
</dbReference>
<evidence type="ECO:0000256" key="3">
    <source>
        <dbReference type="ARBA" id="ARBA00022989"/>
    </source>
</evidence>
<keyword evidence="2 5" id="KW-0812">Transmembrane</keyword>
<dbReference type="PANTHER" id="PTHR11785">
    <property type="entry name" value="AMINO ACID TRANSPORTER"/>
    <property type="match status" value="1"/>
</dbReference>